<dbReference type="Proteomes" id="UP000694240">
    <property type="component" value="Chromosome 13"/>
</dbReference>
<protein>
    <submittedName>
        <fullName evidence="1">Uncharacterized protein</fullName>
    </submittedName>
</protein>
<evidence type="ECO:0000313" key="1">
    <source>
        <dbReference type="EMBL" id="KAG7533907.1"/>
    </source>
</evidence>
<keyword evidence="2" id="KW-1185">Reference proteome</keyword>
<proteinExistence type="predicted"/>
<sequence>MRRMCVMYLLRLWRVITVVMQRRRWERDGCCRWEVYMKEPCLCCLRWLFTSWVTFWESLLSRGWHDSRRYRARLSRRISKEKHGYGWEEGHCNFGSHDLMREVCLQKAEQESFVQVIYSRDQDEAEAFLSLSTNTSRRISVQLHGGTEEHQIKRLSQVNYINPRSRSLVYIIKNQGNSWELLGKVSFKDETSSSSRSRGREVARRCRRSHPFEKLLHEIDKREGTYIIYWKLKVDDYSRLVCEGATIYSKRAMEAAPAGTFVYAF</sequence>
<name>A0A8T1XI04_9BRAS</name>
<organism evidence="1 2">
    <name type="scientific">Arabidopsis thaliana x Arabidopsis arenosa</name>
    <dbReference type="NCBI Taxonomy" id="1240361"/>
    <lineage>
        <taxon>Eukaryota</taxon>
        <taxon>Viridiplantae</taxon>
        <taxon>Streptophyta</taxon>
        <taxon>Embryophyta</taxon>
        <taxon>Tracheophyta</taxon>
        <taxon>Spermatophyta</taxon>
        <taxon>Magnoliopsida</taxon>
        <taxon>eudicotyledons</taxon>
        <taxon>Gunneridae</taxon>
        <taxon>Pentapetalae</taxon>
        <taxon>rosids</taxon>
        <taxon>malvids</taxon>
        <taxon>Brassicales</taxon>
        <taxon>Brassicaceae</taxon>
        <taxon>Camelineae</taxon>
        <taxon>Arabidopsis</taxon>
    </lineage>
</organism>
<comment type="caution">
    <text evidence="1">The sequence shown here is derived from an EMBL/GenBank/DDBJ whole genome shotgun (WGS) entry which is preliminary data.</text>
</comment>
<dbReference type="EMBL" id="JAEFBK010000013">
    <property type="protein sequence ID" value="KAG7533907.1"/>
    <property type="molecule type" value="Genomic_DNA"/>
</dbReference>
<evidence type="ECO:0000313" key="2">
    <source>
        <dbReference type="Proteomes" id="UP000694240"/>
    </source>
</evidence>
<gene>
    <name evidence="1" type="ORF">ISN45_Aa08g015030</name>
</gene>
<dbReference type="AlphaFoldDB" id="A0A8T1XI04"/>
<accession>A0A8T1XI04</accession>
<reference evidence="1 2" key="1">
    <citation type="submission" date="2020-12" db="EMBL/GenBank/DDBJ databases">
        <title>Concerted genomic and epigenomic changes stabilize Arabidopsis allopolyploids.</title>
        <authorList>
            <person name="Chen Z."/>
        </authorList>
    </citation>
    <scope>NUCLEOTIDE SEQUENCE [LARGE SCALE GENOMIC DNA]</scope>
    <source>
        <strain evidence="1">Allo738</strain>
        <tissue evidence="1">Leaf</tissue>
    </source>
</reference>